<dbReference type="Gene3D" id="3.40.50.1820">
    <property type="entry name" value="alpha/beta hydrolase"/>
    <property type="match status" value="1"/>
</dbReference>
<dbReference type="GO" id="GO:0016020">
    <property type="term" value="C:membrane"/>
    <property type="evidence" value="ECO:0007669"/>
    <property type="project" value="TreeGrafter"/>
</dbReference>
<evidence type="ECO:0000259" key="1">
    <source>
        <dbReference type="Pfam" id="PF00561"/>
    </source>
</evidence>
<evidence type="ECO:0000313" key="2">
    <source>
        <dbReference type="EMBL" id="ADB48536.1"/>
    </source>
</evidence>
<dbReference type="RefSeq" id="WP_012931589.1">
    <property type="nucleotide sequence ID" value="NC_013739.1"/>
</dbReference>
<dbReference type="SUPFAM" id="SSF53474">
    <property type="entry name" value="alpha/beta-Hydrolases"/>
    <property type="match status" value="1"/>
</dbReference>
<dbReference type="InterPro" id="IPR029058">
    <property type="entry name" value="AB_hydrolase_fold"/>
</dbReference>
<reference evidence="3" key="2">
    <citation type="submission" date="2010-01" db="EMBL/GenBank/DDBJ databases">
        <title>The complete genome of Conexibacter woesei DSM 14684.</title>
        <authorList>
            <consortium name="US DOE Joint Genome Institute (JGI-PGF)"/>
            <person name="Lucas S."/>
            <person name="Copeland A."/>
            <person name="Lapidus A."/>
            <person name="Glavina del Rio T."/>
            <person name="Dalin E."/>
            <person name="Tice H."/>
            <person name="Bruce D."/>
            <person name="Goodwin L."/>
            <person name="Pitluck S."/>
            <person name="Kyrpides N."/>
            <person name="Mavromatis K."/>
            <person name="Ivanova N."/>
            <person name="Mikhailova N."/>
            <person name="Chertkov O."/>
            <person name="Brettin T."/>
            <person name="Detter J.C."/>
            <person name="Han C."/>
            <person name="Larimer F."/>
            <person name="Land M."/>
            <person name="Hauser L."/>
            <person name="Markowitz V."/>
            <person name="Cheng J.-F."/>
            <person name="Hugenholtz P."/>
            <person name="Woyke T."/>
            <person name="Wu D."/>
            <person name="Pukall R."/>
            <person name="Steenblock K."/>
            <person name="Schneider S."/>
            <person name="Klenk H.-P."/>
            <person name="Eisen J.A."/>
        </authorList>
    </citation>
    <scope>NUCLEOTIDE SEQUENCE [LARGE SCALE GENOMIC DNA]</scope>
    <source>
        <strain evidence="3">DSM 14684 / CIP 108061 / JCM 11494 / NBRC 100937 / ID131577</strain>
    </source>
</reference>
<dbReference type="AlphaFoldDB" id="D3F4V8"/>
<dbReference type="STRING" id="469383.Cwoe_0100"/>
<dbReference type="PANTHER" id="PTHR43798:SF33">
    <property type="entry name" value="HYDROLASE, PUTATIVE (AFU_ORTHOLOGUE AFUA_2G14860)-RELATED"/>
    <property type="match status" value="1"/>
</dbReference>
<proteinExistence type="predicted"/>
<dbReference type="GO" id="GO:0016787">
    <property type="term" value="F:hydrolase activity"/>
    <property type="evidence" value="ECO:0007669"/>
    <property type="project" value="UniProtKB-KW"/>
</dbReference>
<dbReference type="eggNOG" id="COG2267">
    <property type="taxonomic scope" value="Bacteria"/>
</dbReference>
<keyword evidence="2" id="KW-0378">Hydrolase</keyword>
<organism evidence="2 3">
    <name type="scientific">Conexibacter woesei (strain DSM 14684 / CCUG 47730 / CIP 108061 / JCM 11494 / NBRC 100937 / ID131577)</name>
    <dbReference type="NCBI Taxonomy" id="469383"/>
    <lineage>
        <taxon>Bacteria</taxon>
        <taxon>Bacillati</taxon>
        <taxon>Actinomycetota</taxon>
        <taxon>Thermoleophilia</taxon>
        <taxon>Solirubrobacterales</taxon>
        <taxon>Conexibacteraceae</taxon>
        <taxon>Conexibacter</taxon>
    </lineage>
</organism>
<dbReference type="HOGENOM" id="CLU_020336_13_2_11"/>
<dbReference type="InterPro" id="IPR050266">
    <property type="entry name" value="AB_hydrolase_sf"/>
</dbReference>
<dbReference type="PANTHER" id="PTHR43798">
    <property type="entry name" value="MONOACYLGLYCEROL LIPASE"/>
    <property type="match status" value="1"/>
</dbReference>
<dbReference type="Proteomes" id="UP000008229">
    <property type="component" value="Chromosome"/>
</dbReference>
<evidence type="ECO:0000313" key="3">
    <source>
        <dbReference type="Proteomes" id="UP000008229"/>
    </source>
</evidence>
<dbReference type="EMBL" id="CP001854">
    <property type="protein sequence ID" value="ADB48536.1"/>
    <property type="molecule type" value="Genomic_DNA"/>
</dbReference>
<keyword evidence="3" id="KW-1185">Reference proteome</keyword>
<reference evidence="2 3" key="1">
    <citation type="journal article" date="2010" name="Stand. Genomic Sci.">
        <title>Complete genome sequence of Conexibacter woesei type strain (ID131577).</title>
        <authorList>
            <person name="Pukall R."/>
            <person name="Lapidus A."/>
            <person name="Glavina Del Rio T."/>
            <person name="Copeland A."/>
            <person name="Tice H."/>
            <person name="Cheng J.-F."/>
            <person name="Lucas S."/>
            <person name="Chen F."/>
            <person name="Nolan M."/>
            <person name="Bruce D."/>
            <person name="Goodwin L."/>
            <person name="Pitluck S."/>
            <person name="Mavromatis K."/>
            <person name="Ivanova N."/>
            <person name="Ovchinnikova G."/>
            <person name="Pati A."/>
            <person name="Chen A."/>
            <person name="Palaniappan K."/>
            <person name="Land M."/>
            <person name="Hauser L."/>
            <person name="Chang Y.-J."/>
            <person name="Jeffries C.D."/>
            <person name="Chain P."/>
            <person name="Meincke L."/>
            <person name="Sims D."/>
            <person name="Brettin T."/>
            <person name="Detter J.C."/>
            <person name="Rohde M."/>
            <person name="Goeker M."/>
            <person name="Bristow J."/>
            <person name="Eisen J.A."/>
            <person name="Markowitz V."/>
            <person name="Kyrpides N.C."/>
            <person name="Klenk H.-P."/>
            <person name="Hugenholtz P."/>
        </authorList>
    </citation>
    <scope>NUCLEOTIDE SEQUENCE [LARGE SCALE GENOMIC DNA]</scope>
    <source>
        <strain evidence="3">DSM 14684 / CIP 108061 / JCM 11494 / NBRC 100937 / ID131577</strain>
    </source>
</reference>
<dbReference type="InterPro" id="IPR000073">
    <property type="entry name" value="AB_hydrolase_1"/>
</dbReference>
<feature type="domain" description="AB hydrolase-1" evidence="1">
    <location>
        <begin position="22"/>
        <end position="124"/>
    </location>
</feature>
<dbReference type="KEGG" id="cwo:Cwoe_0100"/>
<dbReference type="PRINTS" id="PR00111">
    <property type="entry name" value="ABHYDROLASE"/>
</dbReference>
<sequence length="285" mass="31478">MAFFEHDGQRIAYAEHGAGPRAVVLLPGLLFSQRMQEPLAEALAARGNRVITMDPLGHGRSDRPRDMWRYSMSSFGGQVIGLLDHLELEQAVVGGASLGANVTLEVAAAAPERLRGMVLEMPVLDNALLGCAIGFTPLLVSLTFGEPAMKLVQHVAKRVPRSPLPFIPEILLDWVSQDPGPSAAVLQGLFFGRIAPHRDVRRTFKTPSLVIGHRRDPIHPFSDADMLVQELEHGRLLNADSILELRTHPERLTGEIGDFLDECWRPRRAARRRAPRSRARPRATA</sequence>
<name>D3F4V8_CONWI</name>
<accession>D3F4V8</accession>
<protein>
    <submittedName>
        <fullName evidence="2">Alpha/beta hydrolase fold protein</fullName>
    </submittedName>
</protein>
<gene>
    <name evidence="2" type="ordered locus">Cwoe_0100</name>
</gene>
<dbReference type="OrthoDB" id="63519at2"/>
<dbReference type="Pfam" id="PF00561">
    <property type="entry name" value="Abhydrolase_1"/>
    <property type="match status" value="1"/>
</dbReference>